<dbReference type="InterPro" id="IPR036388">
    <property type="entry name" value="WH-like_DNA-bd_sf"/>
</dbReference>
<sequence>MGSTGQSELLRLAEKILQATTTIIRHLHDTNQREPSFDQNSSVIQGNDDSEAARVLLNDAARSLMRLVNGPVNEFRSFFMTQYDLAAWQVALDFGLFGHVPLGGRIGAKELAQAAGLDVDRCGRLVRHLAAQHVFREAETDVFEHSAASALIARDEGICALLGSQVDEMFRAASEASACVRNAPFESGGVHSPFATRHGKPPYLWYAENPEKGVRFAKSMAGAAQMDRPISTLRDDFPWTKLQASGKVVDVGGGSGHVSIHLASYFPNLEFIVQDSNPKMLASAQANLSPTLAERITFMQHDFFSEQPVKDASAFFLRQCLHNWNDKDCIRIIRALVPALEKCKPGTPLLINDEILPALDQRSKFEEHSLRQYDMCMFVIFGSRQRTEKQFEALLKEADPRFEVVKVHGSNAMGLVEAHLRHDL</sequence>
<evidence type="ECO:0000313" key="5">
    <source>
        <dbReference type="EMBL" id="KDN69114.1"/>
    </source>
</evidence>
<evidence type="ECO:0000313" key="6">
    <source>
        <dbReference type="Proteomes" id="UP000027238"/>
    </source>
</evidence>
<dbReference type="PANTHER" id="PTHR43712">
    <property type="entry name" value="PUTATIVE (AFU_ORTHOLOGUE AFUA_4G14580)-RELATED"/>
    <property type="match status" value="1"/>
</dbReference>
<dbReference type="OMA" id="PLQWIRT"/>
<comment type="caution">
    <text evidence="5">The sequence shown here is derived from an EMBL/GenBank/DDBJ whole genome shotgun (WGS) entry which is preliminary data.</text>
</comment>
<evidence type="ECO:0000256" key="1">
    <source>
        <dbReference type="ARBA" id="ARBA00022603"/>
    </source>
</evidence>
<dbReference type="OrthoDB" id="1606438at2759"/>
<evidence type="ECO:0000256" key="3">
    <source>
        <dbReference type="ARBA" id="ARBA00022691"/>
    </source>
</evidence>
<dbReference type="PANTHER" id="PTHR43712:SF12">
    <property type="entry name" value="STERIGMATOCYSTIN 8-O-METHYLTRANSFERASE"/>
    <property type="match status" value="1"/>
</dbReference>
<keyword evidence="2" id="KW-0808">Transferase</keyword>
<protein>
    <recommendedName>
        <fullName evidence="4">O-methyltransferase C-terminal domain-containing protein</fullName>
    </recommendedName>
</protein>
<keyword evidence="1" id="KW-0489">Methyltransferase</keyword>
<evidence type="ECO:0000256" key="2">
    <source>
        <dbReference type="ARBA" id="ARBA00022679"/>
    </source>
</evidence>
<dbReference type="GO" id="GO:0032259">
    <property type="term" value="P:methylation"/>
    <property type="evidence" value="ECO:0007669"/>
    <property type="project" value="UniProtKB-KW"/>
</dbReference>
<dbReference type="Gene3D" id="3.40.50.150">
    <property type="entry name" value="Vaccinia Virus protein VP39"/>
    <property type="match status" value="1"/>
</dbReference>
<dbReference type="HOGENOM" id="CLU_005533_1_3_1"/>
<dbReference type="GO" id="GO:0008171">
    <property type="term" value="F:O-methyltransferase activity"/>
    <property type="evidence" value="ECO:0007669"/>
    <property type="project" value="InterPro"/>
</dbReference>
<accession>A0A066XN72</accession>
<keyword evidence="3" id="KW-0949">S-adenosyl-L-methionine</keyword>
<reference evidence="6" key="1">
    <citation type="journal article" date="2014" name="Genome Announc.">
        <title>Draft genome sequence of Colletotrichum sublineola, a destructive pathogen of cultivated sorghum.</title>
        <authorList>
            <person name="Baroncelli R."/>
            <person name="Sanz-Martin J.M."/>
            <person name="Rech G.E."/>
            <person name="Sukno S.A."/>
            <person name="Thon M.R."/>
        </authorList>
    </citation>
    <scope>NUCLEOTIDE SEQUENCE [LARGE SCALE GENOMIC DNA]</scope>
    <source>
        <strain evidence="6">TX430BB</strain>
    </source>
</reference>
<dbReference type="InterPro" id="IPR001077">
    <property type="entry name" value="COMT_C"/>
</dbReference>
<dbReference type="InterPro" id="IPR016461">
    <property type="entry name" value="COMT-like"/>
</dbReference>
<dbReference type="InterPro" id="IPR036390">
    <property type="entry name" value="WH_DNA-bd_sf"/>
</dbReference>
<dbReference type="Pfam" id="PF00891">
    <property type="entry name" value="Methyltransf_2"/>
    <property type="match status" value="1"/>
</dbReference>
<dbReference type="CDD" id="cd02440">
    <property type="entry name" value="AdoMet_MTases"/>
    <property type="match status" value="1"/>
</dbReference>
<organism evidence="5 6">
    <name type="scientific">Colletotrichum sublineola</name>
    <name type="common">Sorghum anthracnose fungus</name>
    <dbReference type="NCBI Taxonomy" id="1173701"/>
    <lineage>
        <taxon>Eukaryota</taxon>
        <taxon>Fungi</taxon>
        <taxon>Dikarya</taxon>
        <taxon>Ascomycota</taxon>
        <taxon>Pezizomycotina</taxon>
        <taxon>Sordariomycetes</taxon>
        <taxon>Hypocreomycetidae</taxon>
        <taxon>Glomerellales</taxon>
        <taxon>Glomerellaceae</taxon>
        <taxon>Colletotrichum</taxon>
        <taxon>Colletotrichum graminicola species complex</taxon>
    </lineage>
</organism>
<dbReference type="eggNOG" id="KOG3178">
    <property type="taxonomic scope" value="Eukaryota"/>
</dbReference>
<dbReference type="AlphaFoldDB" id="A0A066XN72"/>
<gene>
    <name evidence="5" type="ORF">CSUB01_12536</name>
</gene>
<dbReference type="InterPro" id="IPR029063">
    <property type="entry name" value="SAM-dependent_MTases_sf"/>
</dbReference>
<keyword evidence="6" id="KW-1185">Reference proteome</keyword>
<dbReference type="Gene3D" id="1.10.10.10">
    <property type="entry name" value="Winged helix-like DNA-binding domain superfamily/Winged helix DNA-binding domain"/>
    <property type="match status" value="1"/>
</dbReference>
<proteinExistence type="predicted"/>
<dbReference type="Proteomes" id="UP000027238">
    <property type="component" value="Unassembled WGS sequence"/>
</dbReference>
<feature type="domain" description="O-methyltransferase C-terminal" evidence="4">
    <location>
        <begin position="186"/>
        <end position="398"/>
    </location>
</feature>
<dbReference type="SUPFAM" id="SSF46785">
    <property type="entry name" value="Winged helix' DNA-binding domain"/>
    <property type="match status" value="1"/>
</dbReference>
<name>A0A066XN72_COLSU</name>
<dbReference type="SUPFAM" id="SSF53335">
    <property type="entry name" value="S-adenosyl-L-methionine-dependent methyltransferases"/>
    <property type="match status" value="1"/>
</dbReference>
<dbReference type="PROSITE" id="PS51683">
    <property type="entry name" value="SAM_OMT_II"/>
    <property type="match status" value="1"/>
</dbReference>
<dbReference type="EMBL" id="JMSE01000553">
    <property type="protein sequence ID" value="KDN69114.1"/>
    <property type="molecule type" value="Genomic_DNA"/>
</dbReference>
<evidence type="ECO:0000259" key="4">
    <source>
        <dbReference type="Pfam" id="PF00891"/>
    </source>
</evidence>